<dbReference type="PROSITE" id="PS50931">
    <property type="entry name" value="HTH_LYSR"/>
    <property type="match status" value="1"/>
</dbReference>
<evidence type="ECO:0000259" key="5">
    <source>
        <dbReference type="PROSITE" id="PS50931"/>
    </source>
</evidence>
<evidence type="ECO:0000313" key="7">
    <source>
        <dbReference type="Proteomes" id="UP000570166"/>
    </source>
</evidence>
<dbReference type="GO" id="GO:0003677">
    <property type="term" value="F:DNA binding"/>
    <property type="evidence" value="ECO:0007669"/>
    <property type="project" value="UniProtKB-KW"/>
</dbReference>
<dbReference type="Pfam" id="PF00126">
    <property type="entry name" value="HTH_1"/>
    <property type="match status" value="1"/>
</dbReference>
<dbReference type="Gene3D" id="3.40.190.290">
    <property type="match status" value="1"/>
</dbReference>
<dbReference type="PRINTS" id="PR00039">
    <property type="entry name" value="HTHLYSR"/>
</dbReference>
<reference evidence="6 7" key="1">
    <citation type="submission" date="2020-07" db="EMBL/GenBank/DDBJ databases">
        <authorList>
            <person name="Sun Q."/>
        </authorList>
    </citation>
    <scope>NUCLEOTIDE SEQUENCE [LARGE SCALE GENOMIC DNA]</scope>
    <source>
        <strain evidence="6 7">CGMCC 1.13654</strain>
    </source>
</reference>
<dbReference type="InterPro" id="IPR050950">
    <property type="entry name" value="HTH-type_LysR_regulators"/>
</dbReference>
<dbReference type="InterPro" id="IPR005119">
    <property type="entry name" value="LysR_subst-bd"/>
</dbReference>
<dbReference type="PANTHER" id="PTHR30419">
    <property type="entry name" value="HTH-TYPE TRANSCRIPTIONAL REGULATOR YBHD"/>
    <property type="match status" value="1"/>
</dbReference>
<dbReference type="GO" id="GO:0005829">
    <property type="term" value="C:cytosol"/>
    <property type="evidence" value="ECO:0007669"/>
    <property type="project" value="TreeGrafter"/>
</dbReference>
<comment type="similarity">
    <text evidence="1">Belongs to the LysR transcriptional regulatory family.</text>
</comment>
<dbReference type="InterPro" id="IPR000847">
    <property type="entry name" value="LysR_HTH_N"/>
</dbReference>
<dbReference type="EMBL" id="JACEIB010000003">
    <property type="protein sequence ID" value="MBA2933519.1"/>
    <property type="molecule type" value="Genomic_DNA"/>
</dbReference>
<evidence type="ECO:0000313" key="6">
    <source>
        <dbReference type="EMBL" id="MBA2933519.1"/>
    </source>
</evidence>
<dbReference type="AlphaFoldDB" id="A0A838L4Y7"/>
<dbReference type="Pfam" id="PF03466">
    <property type="entry name" value="LysR_substrate"/>
    <property type="match status" value="1"/>
</dbReference>
<dbReference type="SUPFAM" id="SSF53850">
    <property type="entry name" value="Periplasmic binding protein-like II"/>
    <property type="match status" value="1"/>
</dbReference>
<keyword evidence="3" id="KW-0238">DNA-binding</keyword>
<evidence type="ECO:0000256" key="3">
    <source>
        <dbReference type="ARBA" id="ARBA00023125"/>
    </source>
</evidence>
<keyword evidence="2" id="KW-0805">Transcription regulation</keyword>
<feature type="domain" description="HTH lysR-type" evidence="5">
    <location>
        <begin position="1"/>
        <end position="58"/>
    </location>
</feature>
<gene>
    <name evidence="6" type="ORF">HZF05_05355</name>
</gene>
<proteinExistence type="inferred from homology"/>
<comment type="caution">
    <text evidence="6">The sequence shown here is derived from an EMBL/GenBank/DDBJ whole genome shotgun (WGS) entry which is preliminary data.</text>
</comment>
<name>A0A838L4Y7_9SPHN</name>
<dbReference type="GO" id="GO:0003700">
    <property type="term" value="F:DNA-binding transcription factor activity"/>
    <property type="evidence" value="ECO:0007669"/>
    <property type="project" value="InterPro"/>
</dbReference>
<dbReference type="Gene3D" id="1.10.10.10">
    <property type="entry name" value="Winged helix-like DNA-binding domain superfamily/Winged helix DNA-binding domain"/>
    <property type="match status" value="1"/>
</dbReference>
<evidence type="ECO:0000256" key="4">
    <source>
        <dbReference type="ARBA" id="ARBA00023163"/>
    </source>
</evidence>
<evidence type="ECO:0000256" key="1">
    <source>
        <dbReference type="ARBA" id="ARBA00009437"/>
    </source>
</evidence>
<evidence type="ECO:0000256" key="2">
    <source>
        <dbReference type="ARBA" id="ARBA00023015"/>
    </source>
</evidence>
<dbReference type="InterPro" id="IPR036390">
    <property type="entry name" value="WH_DNA-bd_sf"/>
</dbReference>
<dbReference type="Proteomes" id="UP000570166">
    <property type="component" value="Unassembled WGS sequence"/>
</dbReference>
<keyword evidence="7" id="KW-1185">Reference proteome</keyword>
<dbReference type="InterPro" id="IPR036388">
    <property type="entry name" value="WH-like_DNA-bd_sf"/>
</dbReference>
<dbReference type="PANTHER" id="PTHR30419:SF30">
    <property type="entry name" value="LYSR FAMILY TRANSCRIPTIONAL REGULATOR"/>
    <property type="match status" value="1"/>
</dbReference>
<accession>A0A838L4Y7</accession>
<sequence>MKLNQLRDVLAIAELGSLRAAGRFLGVTQPAITRSVRELEQELGAPLFERQPKGVSLTEVGAAFIRRAAAVQAELQRARDEIDQIRGGQTGEITIGLSTASTMVMMPVITGPFRKRYPDAVLKIVESLFPPVEADVMDGKMDLYVGPMEIEAASPQLEVERLFGNQRVVLGRSGHPLAGSSSLADLLDAEWVRPTLSVKSTEGDLHHLFVEAGLPPPKVVLHARSALTTWTAVAQSDLLTILPRQWIEANGPPNIQVICPAMPAPPICMAKRRAMPLTPMAEYLSDLIRRAGGHYRERHGEPS</sequence>
<protein>
    <submittedName>
        <fullName evidence="6">LysR family transcriptional regulator</fullName>
    </submittedName>
</protein>
<organism evidence="6 7">
    <name type="scientific">Sphingomonas chungangi</name>
    <dbReference type="NCBI Taxonomy" id="2683589"/>
    <lineage>
        <taxon>Bacteria</taxon>
        <taxon>Pseudomonadati</taxon>
        <taxon>Pseudomonadota</taxon>
        <taxon>Alphaproteobacteria</taxon>
        <taxon>Sphingomonadales</taxon>
        <taxon>Sphingomonadaceae</taxon>
        <taxon>Sphingomonas</taxon>
    </lineage>
</organism>
<keyword evidence="4" id="KW-0804">Transcription</keyword>
<dbReference type="FunFam" id="1.10.10.10:FF:000001">
    <property type="entry name" value="LysR family transcriptional regulator"/>
    <property type="match status" value="1"/>
</dbReference>
<dbReference type="RefSeq" id="WP_160363342.1">
    <property type="nucleotide sequence ID" value="NZ_JACEIB010000003.1"/>
</dbReference>
<dbReference type="SUPFAM" id="SSF46785">
    <property type="entry name" value="Winged helix' DNA-binding domain"/>
    <property type="match status" value="1"/>
</dbReference>